<evidence type="ECO:0000256" key="2">
    <source>
        <dbReference type="ARBA" id="ARBA00022703"/>
    </source>
</evidence>
<dbReference type="SUPFAM" id="SSF52540">
    <property type="entry name" value="P-loop containing nucleoside triphosphate hydrolases"/>
    <property type="match status" value="1"/>
</dbReference>
<feature type="domain" description="APAF-1 helical" evidence="7">
    <location>
        <begin position="506"/>
        <end position="560"/>
    </location>
</feature>
<evidence type="ECO:0000259" key="7">
    <source>
        <dbReference type="Pfam" id="PF17908"/>
    </source>
</evidence>
<dbReference type="PROSITE" id="PS50082">
    <property type="entry name" value="WD_REPEATS_2"/>
    <property type="match status" value="2"/>
</dbReference>
<keyword evidence="2" id="KW-0053">Apoptosis</keyword>
<dbReference type="Gene3D" id="2.130.10.10">
    <property type="entry name" value="YVTN repeat-like/Quinoprotein amine dehydrogenase"/>
    <property type="match status" value="3"/>
</dbReference>
<dbReference type="SMART" id="SM00320">
    <property type="entry name" value="WD40"/>
    <property type="match status" value="6"/>
</dbReference>
<dbReference type="RefSeq" id="WP_250060040.1">
    <property type="nucleotide sequence ID" value="NZ_JAMJPK010000002.1"/>
</dbReference>
<keyword evidence="1 4" id="KW-0853">WD repeat</keyword>
<dbReference type="InterPro" id="IPR015943">
    <property type="entry name" value="WD40/YVTN_repeat-like_dom_sf"/>
</dbReference>
<protein>
    <submittedName>
        <fullName evidence="8">NB-ARC domain-containing protein</fullName>
    </submittedName>
</protein>
<evidence type="ECO:0000313" key="9">
    <source>
        <dbReference type="Proteomes" id="UP001165369"/>
    </source>
</evidence>
<dbReference type="PROSITE" id="PS50294">
    <property type="entry name" value="WD_REPEATS_REGION"/>
    <property type="match status" value="1"/>
</dbReference>
<dbReference type="InterPro" id="IPR042197">
    <property type="entry name" value="Apaf_helical"/>
</dbReference>
<dbReference type="InterPro" id="IPR011047">
    <property type="entry name" value="Quinoprotein_ADH-like_sf"/>
</dbReference>
<dbReference type="EMBL" id="JAMJPK010000002">
    <property type="protein sequence ID" value="MCL7939987.1"/>
    <property type="molecule type" value="Genomic_DNA"/>
</dbReference>
<dbReference type="InterPro" id="IPR041452">
    <property type="entry name" value="APAF1_C"/>
</dbReference>
<name>A0ABT0SZE9_9GAMM</name>
<keyword evidence="3" id="KW-0677">Repeat</keyword>
<dbReference type="InterPro" id="IPR019775">
    <property type="entry name" value="WD40_repeat_CS"/>
</dbReference>
<feature type="repeat" description="WD" evidence="4">
    <location>
        <begin position="1159"/>
        <end position="1200"/>
    </location>
</feature>
<evidence type="ECO:0000256" key="4">
    <source>
        <dbReference type="PROSITE-ProRule" id="PRU00221"/>
    </source>
</evidence>
<feature type="domain" description="TIR" evidence="6">
    <location>
        <begin position="15"/>
        <end position="132"/>
    </location>
</feature>
<dbReference type="PANTHER" id="PTHR22845:SF5">
    <property type="entry name" value="APOPTOTIC PROTEASE-ACTIVATING FACTOR 1"/>
    <property type="match status" value="1"/>
</dbReference>
<dbReference type="SUPFAM" id="SSF75011">
    <property type="entry name" value="3-carboxy-cis,cis-mucoante lactonizing enzyme"/>
    <property type="match status" value="1"/>
</dbReference>
<dbReference type="InterPro" id="IPR027417">
    <property type="entry name" value="P-loop_NTPase"/>
</dbReference>
<evidence type="ECO:0000256" key="1">
    <source>
        <dbReference type="ARBA" id="ARBA00022574"/>
    </source>
</evidence>
<dbReference type="Pfam" id="PF00400">
    <property type="entry name" value="WD40"/>
    <property type="match status" value="3"/>
</dbReference>
<keyword evidence="9" id="KW-1185">Reference proteome</keyword>
<dbReference type="PRINTS" id="PR00364">
    <property type="entry name" value="DISEASERSIST"/>
</dbReference>
<comment type="caution">
    <text evidence="8">The sequence shown here is derived from an EMBL/GenBank/DDBJ whole genome shotgun (WGS) entry which is preliminary data.</text>
</comment>
<dbReference type="Gene3D" id="3.40.50.300">
    <property type="entry name" value="P-loop containing nucleotide triphosphate hydrolases"/>
    <property type="match status" value="1"/>
</dbReference>
<evidence type="ECO:0000259" key="6">
    <source>
        <dbReference type="Pfam" id="PF13676"/>
    </source>
</evidence>
<organism evidence="8 9">
    <name type="scientific">Halomonas gemina</name>
    <dbReference type="NCBI Taxonomy" id="2945105"/>
    <lineage>
        <taxon>Bacteria</taxon>
        <taxon>Pseudomonadati</taxon>
        <taxon>Pseudomonadota</taxon>
        <taxon>Gammaproteobacteria</taxon>
        <taxon>Oceanospirillales</taxon>
        <taxon>Halomonadaceae</taxon>
        <taxon>Halomonas</taxon>
    </lineage>
</organism>
<proteinExistence type="predicted"/>
<dbReference type="Pfam" id="PF13676">
    <property type="entry name" value="TIR_2"/>
    <property type="match status" value="1"/>
</dbReference>
<dbReference type="Proteomes" id="UP001165369">
    <property type="component" value="Unassembled WGS sequence"/>
</dbReference>
<dbReference type="Gene3D" id="1.10.8.430">
    <property type="entry name" value="Helical domain of apoptotic protease-activating factors"/>
    <property type="match status" value="1"/>
</dbReference>
<evidence type="ECO:0000313" key="8">
    <source>
        <dbReference type="EMBL" id="MCL7939987.1"/>
    </source>
</evidence>
<dbReference type="Pfam" id="PF17908">
    <property type="entry name" value="APAF1_C"/>
    <property type="match status" value="1"/>
</dbReference>
<dbReference type="InterPro" id="IPR002182">
    <property type="entry name" value="NB-ARC"/>
</dbReference>
<dbReference type="SUPFAM" id="SSF52200">
    <property type="entry name" value="Toll/Interleukin receptor TIR domain"/>
    <property type="match status" value="1"/>
</dbReference>
<gene>
    <name evidence="8" type="ORF">M8009_06710</name>
</gene>
<reference evidence="8" key="1">
    <citation type="submission" date="2022-05" db="EMBL/GenBank/DDBJ databases">
        <title>Halomonas geminus sp. nov. and Halomonas llamarensis sp. nov. isolated from high-altitude salars of the Atacama Desert.</title>
        <authorList>
            <person name="Hintersatz C."/>
            <person name="Rojas L.A."/>
            <person name="Wei T.-S."/>
            <person name="Kutschke S."/>
            <person name="Lehmann F."/>
            <person name="Jain R."/>
            <person name="Pollmann K."/>
        </authorList>
    </citation>
    <scope>NUCLEOTIDE SEQUENCE</scope>
    <source>
        <strain evidence="8">ATCH28</strain>
    </source>
</reference>
<dbReference type="Pfam" id="PF00931">
    <property type="entry name" value="NB-ARC"/>
    <property type="match status" value="1"/>
</dbReference>
<feature type="repeat" description="WD" evidence="4">
    <location>
        <begin position="1117"/>
        <end position="1158"/>
    </location>
</feature>
<dbReference type="Gene3D" id="3.40.50.10140">
    <property type="entry name" value="Toll/interleukin-1 receptor homology (TIR) domain"/>
    <property type="match status" value="1"/>
</dbReference>
<dbReference type="InterPro" id="IPR035897">
    <property type="entry name" value="Toll_tir_struct_dom_sf"/>
</dbReference>
<feature type="domain" description="NB-ARC" evidence="5">
    <location>
        <begin position="185"/>
        <end position="328"/>
    </location>
</feature>
<dbReference type="InterPro" id="IPR001680">
    <property type="entry name" value="WD40_rpt"/>
</dbReference>
<dbReference type="Gene3D" id="1.10.10.10">
    <property type="entry name" value="Winged helix-like DNA-binding domain superfamily/Winged helix DNA-binding domain"/>
    <property type="match status" value="1"/>
</dbReference>
<dbReference type="InterPro" id="IPR036388">
    <property type="entry name" value="WH-like_DNA-bd_sf"/>
</dbReference>
<evidence type="ECO:0000256" key="3">
    <source>
        <dbReference type="ARBA" id="ARBA00022737"/>
    </source>
</evidence>
<dbReference type="PROSITE" id="PS00678">
    <property type="entry name" value="WD_REPEATS_1"/>
    <property type="match status" value="1"/>
</dbReference>
<evidence type="ECO:0000259" key="5">
    <source>
        <dbReference type="Pfam" id="PF00931"/>
    </source>
</evidence>
<dbReference type="InterPro" id="IPR000157">
    <property type="entry name" value="TIR_dom"/>
</dbReference>
<dbReference type="PANTHER" id="PTHR22845">
    <property type="entry name" value="APOPTOTIC PROTEASE-ACTIVATING FACTOR 1"/>
    <property type="match status" value="1"/>
</dbReference>
<sequence>MSSSPNVPSDRPGLFISYARDDDEAFAKRLWLDLEKHGFRVWWDREAMESRGRSFLREIRDAIAAAERVLLIVGPRVRHSPYIEVEWRHALREGVVVTPLLRLGDYEEVPEALRPLHCEDVRSSIPEMEALEKVRRIISTPVPALAPLVGVPRLPTPYLERPDRLDHLRSRVLIDSYRPIDLQPDQRITSLTGMGGVGKSVLAAALAQAPDVRRSFADGIYWIAVGRDASTLRTLTRVGLAVNDDAVDRYSGVAEARLLLGKTLAKKNCLLVLDDVWEVEVAEALHTAAGKNVRILLTGRKRQLFASAGVHEIPVDELSKGEALNLLADWTEASCDKLPPEAAEIAKECGNLPLALAMIGATIRGRPDRWGHALERLRRADLSKIQRKLPDYAYETLDRAMLVSFEDLDQDRQQRYLDLVAVPEDTAAPAAMLRAWWAHEGMDELDAIQVLDDLVDRSLLRMDERQAYTLHDVQRDFLVMRTADMSALHARWLAAFAPPTPDGWAAVEDDGYLFDHLGHHLRGAGREDEWRELLVSFGWLERKTRVCGFPAILLDLAAYSTDSGIGPLYRSCRRAAHILTNDPAQLAAQLLARIDASPALEPLLEGARAWRGGPWLRPVTPSLGEEGEPMLAVFRGREEDGHAGTPRSIALSADGSLIASGGGSSNDLTVKVWSVSAAMLLRTFAGAVEAGGATSLAFVAPDGRLAGASRSEVRLYALDADEPVALRKFDGAYVSCICGDGHAGIVFVGFDDGRVLAWDPATNTTVELREPEGDRVIALAHASYSPRLAIATASVIECRDAQDGQPVGRLEEGMGNSELHFQAPPLVLTPNGSRMFFGNPARAWTVSEPEAAPLLETTNAERVVGLTDDGAVALTAPDDHELVAIEVATGRRIGRIWNSREFSCLALACDSRMVATGDYEHDVKLWNFTHAETEPPGWERRDPVRSVAVCDNPSLAFVATDDRHELWDTATSAPLDEQGQLASDRVERRSKPLLDPRIEQKVRAQLEEAFSVIDGTETDRFFRHSRPLLGLWKKLRARLEKALGATRDDMTYTVIHQTEIPVGVLAFSQTASRAVSAPRYLAKFTDMEETTSDSADVGGDYPLHLWDLEKIREPRFLRGHRMPITCADMTVDGTRALTGSWGRLLRLWDLDAGVCLKILRGHRGIVFDCSLTEDAQLAVSGSEDMTVRLWELAQGKLLFTFATSSAVISCDIARDGSVAIAAEVSGRVHTFSVDGLTRP</sequence>
<dbReference type="SUPFAM" id="SSF50998">
    <property type="entry name" value="Quinoprotein alcohol dehydrogenase-like"/>
    <property type="match status" value="1"/>
</dbReference>
<accession>A0ABT0SZE9</accession>
<dbReference type="Gene3D" id="1.25.40.370">
    <property type="match status" value="1"/>
</dbReference>